<gene>
    <name evidence="1" type="ORF">BDN71DRAFT_1453319</name>
</gene>
<comment type="caution">
    <text evidence="1">The sequence shown here is derived from an EMBL/GenBank/DDBJ whole genome shotgun (WGS) entry which is preliminary data.</text>
</comment>
<evidence type="ECO:0000313" key="1">
    <source>
        <dbReference type="EMBL" id="KAF9491199.1"/>
    </source>
</evidence>
<organism evidence="1 2">
    <name type="scientific">Pleurotus eryngii</name>
    <name type="common">Boletus of the steppes</name>
    <dbReference type="NCBI Taxonomy" id="5323"/>
    <lineage>
        <taxon>Eukaryota</taxon>
        <taxon>Fungi</taxon>
        <taxon>Dikarya</taxon>
        <taxon>Basidiomycota</taxon>
        <taxon>Agaricomycotina</taxon>
        <taxon>Agaricomycetes</taxon>
        <taxon>Agaricomycetidae</taxon>
        <taxon>Agaricales</taxon>
        <taxon>Pleurotineae</taxon>
        <taxon>Pleurotaceae</taxon>
        <taxon>Pleurotus</taxon>
    </lineage>
</organism>
<sequence length="188" mass="21348">MASTNRSSFTTAAQRGVQLFEFSSSHVLDSVVFSERTRRFEVSSSHRQHTTTIRCFNPERTVCTIDWGTRIVDIPDGSIPKQRISECVPLDRRRKTRKLSFGGVEYTWITKKGGFSLYNKKTNQDMANIWTLPGHPPRVEIYCHSVHAGLLDSCVIAAVLFLSKRNLDIDEDHGNVRLGTYLLLPPTH</sequence>
<dbReference type="EMBL" id="MU154624">
    <property type="protein sequence ID" value="KAF9491199.1"/>
    <property type="molecule type" value="Genomic_DNA"/>
</dbReference>
<protein>
    <submittedName>
        <fullName evidence="1">Uncharacterized protein</fullName>
    </submittedName>
</protein>
<dbReference type="OrthoDB" id="3191568at2759"/>
<dbReference type="Proteomes" id="UP000807025">
    <property type="component" value="Unassembled WGS sequence"/>
</dbReference>
<keyword evidence="2" id="KW-1185">Reference proteome</keyword>
<evidence type="ECO:0000313" key="2">
    <source>
        <dbReference type="Proteomes" id="UP000807025"/>
    </source>
</evidence>
<name>A0A9P6DBY1_PLEER</name>
<proteinExistence type="predicted"/>
<reference evidence="1" key="1">
    <citation type="submission" date="2020-11" db="EMBL/GenBank/DDBJ databases">
        <authorList>
            <consortium name="DOE Joint Genome Institute"/>
            <person name="Ahrendt S."/>
            <person name="Riley R."/>
            <person name="Andreopoulos W."/>
            <person name="Labutti K."/>
            <person name="Pangilinan J."/>
            <person name="Ruiz-Duenas F.J."/>
            <person name="Barrasa J.M."/>
            <person name="Sanchez-Garcia M."/>
            <person name="Camarero S."/>
            <person name="Miyauchi S."/>
            <person name="Serrano A."/>
            <person name="Linde D."/>
            <person name="Babiker R."/>
            <person name="Drula E."/>
            <person name="Ayuso-Fernandez I."/>
            <person name="Pacheco R."/>
            <person name="Padilla G."/>
            <person name="Ferreira P."/>
            <person name="Barriuso J."/>
            <person name="Kellner H."/>
            <person name="Castanera R."/>
            <person name="Alfaro M."/>
            <person name="Ramirez L."/>
            <person name="Pisabarro A.G."/>
            <person name="Kuo A."/>
            <person name="Tritt A."/>
            <person name="Lipzen A."/>
            <person name="He G."/>
            <person name="Yan M."/>
            <person name="Ng V."/>
            <person name="Cullen D."/>
            <person name="Martin F."/>
            <person name="Rosso M.-N."/>
            <person name="Henrissat B."/>
            <person name="Hibbett D."/>
            <person name="Martinez A.T."/>
            <person name="Grigoriev I.V."/>
        </authorList>
    </citation>
    <scope>NUCLEOTIDE SEQUENCE</scope>
    <source>
        <strain evidence="1">ATCC 90797</strain>
    </source>
</reference>
<accession>A0A9P6DBY1</accession>
<dbReference type="AlphaFoldDB" id="A0A9P6DBY1"/>